<dbReference type="InterPro" id="IPR000312">
    <property type="entry name" value="Glycosyl_Trfase_fam3"/>
</dbReference>
<dbReference type="Gene3D" id="1.20.970.10">
    <property type="entry name" value="Transferase, Pyrimidine Nucleoside Phosphorylase, Chain C"/>
    <property type="match status" value="1"/>
</dbReference>
<dbReference type="PANTHER" id="PTHR43285:SF2">
    <property type="entry name" value="ANTHRANILATE PHOSPHORIBOSYLTRANSFERASE"/>
    <property type="match status" value="1"/>
</dbReference>
<proteinExistence type="inferred from homology"/>
<reference evidence="6" key="1">
    <citation type="submission" date="2020-11" db="EMBL/GenBank/DDBJ databases">
        <title>Genome seq and assembly of Planobacterium sp.</title>
        <authorList>
            <person name="Chhetri G."/>
        </authorList>
    </citation>
    <scope>NUCLEOTIDE SEQUENCE</scope>
    <source>
        <strain evidence="6">GCR5</strain>
    </source>
</reference>
<evidence type="ECO:0000256" key="3">
    <source>
        <dbReference type="HAMAP-Rule" id="MF_00211"/>
    </source>
</evidence>
<sequence>MKEILQYLFEHQTLSAVQAKSILSEIATGKFNEYEVTSFVTVFLMRSITLEELEGFTQALLQLSTPIHLGENLVDIVGTGGDGKNTFNISTLSSLIVAGAGQGVAKQGNYGASAISGASNVLQQLGYKFKDSQDQLQRELERSGFCFLHAPLFHKSLAAVAPLRRSLGLRTFFNLLGPLVNPASVDFPMIGVATQEIMRLYTYLLQKRGSEFLLVHSLDGHDEVTLTSESKLVRRESEAILSPKQLLFAPVPAHALTAGKSPQDAAKVFVSILQGEGSEAQKNVVLANAALALENTGKFGNYESCLSHARESLESGRAYNVLKSITA</sequence>
<keyword evidence="3" id="KW-0057">Aromatic amino acid biosynthesis</keyword>
<dbReference type="GO" id="GO:0004048">
    <property type="term" value="F:anthranilate phosphoribosyltransferase activity"/>
    <property type="evidence" value="ECO:0007669"/>
    <property type="project" value="UniProtKB-UniRule"/>
</dbReference>
<dbReference type="EMBL" id="JADKYY010000001">
    <property type="protein sequence ID" value="MBF5026347.1"/>
    <property type="molecule type" value="Genomic_DNA"/>
</dbReference>
<protein>
    <recommendedName>
        <fullName evidence="3">Anthranilate phosphoribosyltransferase</fullName>
        <ecNumber evidence="3">2.4.2.18</ecNumber>
    </recommendedName>
</protein>
<feature type="binding site" evidence="3">
    <location>
        <begin position="81"/>
        <end position="82"/>
    </location>
    <ligand>
        <name>5-phospho-alpha-D-ribose 1-diphosphate</name>
        <dbReference type="ChEBI" id="CHEBI:58017"/>
    </ligand>
</feature>
<feature type="binding site" evidence="3">
    <location>
        <position position="78"/>
    </location>
    <ligand>
        <name>anthranilate</name>
        <dbReference type="ChEBI" id="CHEBI:16567"/>
        <label>1</label>
    </ligand>
</feature>
<feature type="binding site" evidence="3">
    <location>
        <position position="118"/>
    </location>
    <ligand>
        <name>5-phospho-alpha-D-ribose 1-diphosphate</name>
        <dbReference type="ChEBI" id="CHEBI:58017"/>
    </ligand>
</feature>
<keyword evidence="3" id="KW-0028">Amino-acid biosynthesis</keyword>
<dbReference type="HAMAP" id="MF_00211">
    <property type="entry name" value="TrpD"/>
    <property type="match status" value="1"/>
</dbReference>
<comment type="catalytic activity">
    <reaction evidence="3">
        <text>N-(5-phospho-beta-D-ribosyl)anthranilate + diphosphate = 5-phospho-alpha-D-ribose 1-diphosphate + anthranilate</text>
        <dbReference type="Rhea" id="RHEA:11768"/>
        <dbReference type="ChEBI" id="CHEBI:16567"/>
        <dbReference type="ChEBI" id="CHEBI:18277"/>
        <dbReference type="ChEBI" id="CHEBI:33019"/>
        <dbReference type="ChEBI" id="CHEBI:58017"/>
        <dbReference type="EC" id="2.4.2.18"/>
    </reaction>
</comment>
<dbReference type="PANTHER" id="PTHR43285">
    <property type="entry name" value="ANTHRANILATE PHOSPHORIBOSYLTRANSFERASE"/>
    <property type="match status" value="1"/>
</dbReference>
<keyword evidence="3" id="KW-0460">Magnesium</keyword>
<feature type="binding site" evidence="3">
    <location>
        <position position="109"/>
    </location>
    <ligand>
        <name>anthranilate</name>
        <dbReference type="ChEBI" id="CHEBI:16567"/>
        <label>1</label>
    </ligand>
</feature>
<dbReference type="GO" id="GO:0000162">
    <property type="term" value="P:L-tryptophan biosynthetic process"/>
    <property type="evidence" value="ECO:0007669"/>
    <property type="project" value="UniProtKB-UniRule"/>
</dbReference>
<feature type="binding site" evidence="3">
    <location>
        <begin position="88"/>
        <end position="91"/>
    </location>
    <ligand>
        <name>5-phospho-alpha-D-ribose 1-diphosphate</name>
        <dbReference type="ChEBI" id="CHEBI:58017"/>
    </ligand>
</feature>
<feature type="binding site" evidence="3">
    <location>
        <position position="164"/>
    </location>
    <ligand>
        <name>anthranilate</name>
        <dbReference type="ChEBI" id="CHEBI:16567"/>
        <label>2</label>
    </ligand>
</feature>
<feature type="binding site" evidence="3">
    <location>
        <position position="223"/>
    </location>
    <ligand>
        <name>Mg(2+)</name>
        <dbReference type="ChEBI" id="CHEBI:18420"/>
        <label>2</label>
    </ligand>
</feature>
<keyword evidence="3" id="KW-0479">Metal-binding</keyword>
<accession>A0A931E7C5</accession>
<feature type="binding site" evidence="3">
    <location>
        <position position="223"/>
    </location>
    <ligand>
        <name>Mg(2+)</name>
        <dbReference type="ChEBI" id="CHEBI:18420"/>
        <label>1</label>
    </ligand>
</feature>
<feature type="domain" description="Glycosyl transferase family 3" evidence="4">
    <location>
        <begin position="71"/>
        <end position="319"/>
    </location>
</feature>
<comment type="similarity">
    <text evidence="3">Belongs to the anthranilate phosphoribosyltransferase family.</text>
</comment>
<comment type="function">
    <text evidence="3">Catalyzes the transfer of the phosphoribosyl group of 5-phosphorylribose-1-pyrophosphate (PRPP) to anthranilate to yield N-(5'-phosphoribosyl)-anthranilate (PRA).</text>
</comment>
<dbReference type="AlphaFoldDB" id="A0A931E7C5"/>
<feature type="binding site" evidence="3">
    <location>
        <position position="90"/>
    </location>
    <ligand>
        <name>Mg(2+)</name>
        <dbReference type="ChEBI" id="CHEBI:18420"/>
        <label>1</label>
    </ligand>
</feature>
<dbReference type="Proteomes" id="UP000694480">
    <property type="component" value="Unassembled WGS sequence"/>
</dbReference>
<dbReference type="SUPFAM" id="SSF52418">
    <property type="entry name" value="Nucleoside phosphorylase/phosphoribosyltransferase catalytic domain"/>
    <property type="match status" value="1"/>
</dbReference>
<dbReference type="InterPro" id="IPR035902">
    <property type="entry name" value="Nuc_phospho_transferase"/>
</dbReference>
<comment type="pathway">
    <text evidence="3">Amino-acid biosynthesis; L-tryptophan biosynthesis; L-tryptophan from chorismate: step 2/5.</text>
</comment>
<keyword evidence="7" id="KW-1185">Reference proteome</keyword>
<dbReference type="SUPFAM" id="SSF47648">
    <property type="entry name" value="Nucleoside phosphorylase/phosphoribosyltransferase N-terminal domain"/>
    <property type="match status" value="1"/>
</dbReference>
<dbReference type="GO" id="GO:0000287">
    <property type="term" value="F:magnesium ion binding"/>
    <property type="evidence" value="ECO:0007669"/>
    <property type="project" value="UniProtKB-UniRule"/>
</dbReference>
<dbReference type="RefSeq" id="WP_194738275.1">
    <property type="nucleotide sequence ID" value="NZ_JADKYY010000001.1"/>
</dbReference>
<comment type="cofactor">
    <cofactor evidence="3">
        <name>Mg(2+)</name>
        <dbReference type="ChEBI" id="CHEBI:18420"/>
    </cofactor>
    <text evidence="3">Binds 2 magnesium ions per monomer.</text>
</comment>
<organism evidence="6 7">
    <name type="scientific">Planobacterium oryzisoli</name>
    <dbReference type="NCBI Taxonomy" id="2771435"/>
    <lineage>
        <taxon>Bacteria</taxon>
        <taxon>Pseudomonadati</taxon>
        <taxon>Bacteroidota</taxon>
        <taxon>Flavobacteriia</taxon>
        <taxon>Flavobacteriales</taxon>
        <taxon>Weeksellaceae</taxon>
        <taxon>Chryseobacterium group</taxon>
        <taxon>Chryseobacterium</taxon>
    </lineage>
</organism>
<evidence type="ECO:0000259" key="5">
    <source>
        <dbReference type="Pfam" id="PF02885"/>
    </source>
</evidence>
<comment type="subunit">
    <text evidence="3">Homodimer.</text>
</comment>
<comment type="caution">
    <text evidence="6">The sequence shown here is derived from an EMBL/GenBank/DDBJ whole genome shotgun (WGS) entry which is preliminary data.</text>
</comment>
<feature type="binding site" evidence="3">
    <location>
        <position position="78"/>
    </location>
    <ligand>
        <name>5-phospho-alpha-D-ribose 1-diphosphate</name>
        <dbReference type="ChEBI" id="CHEBI:58017"/>
    </ligand>
</feature>
<dbReference type="InterPro" id="IPR017459">
    <property type="entry name" value="Glycosyl_Trfase_fam3_N_dom"/>
</dbReference>
<dbReference type="InterPro" id="IPR036320">
    <property type="entry name" value="Glycosyl_Trfase_fam3_N_dom_sf"/>
</dbReference>
<dbReference type="GO" id="GO:0005829">
    <property type="term" value="C:cytosol"/>
    <property type="evidence" value="ECO:0007669"/>
    <property type="project" value="TreeGrafter"/>
</dbReference>
<dbReference type="Gene3D" id="3.40.1030.10">
    <property type="entry name" value="Nucleoside phosphorylase/phosphoribosyltransferase catalytic domain"/>
    <property type="match status" value="1"/>
</dbReference>
<evidence type="ECO:0000259" key="4">
    <source>
        <dbReference type="Pfam" id="PF00591"/>
    </source>
</evidence>
<evidence type="ECO:0000256" key="2">
    <source>
        <dbReference type="ARBA" id="ARBA00022679"/>
    </source>
</evidence>
<dbReference type="EC" id="2.4.2.18" evidence="3"/>
<evidence type="ECO:0000313" key="6">
    <source>
        <dbReference type="EMBL" id="MBF5026347.1"/>
    </source>
</evidence>
<feature type="binding site" evidence="3">
    <location>
        <position position="222"/>
    </location>
    <ligand>
        <name>Mg(2+)</name>
        <dbReference type="ChEBI" id="CHEBI:18420"/>
        <label>2</label>
    </ligand>
</feature>
<keyword evidence="2 3" id="KW-0808">Transferase</keyword>
<keyword evidence="3" id="KW-0822">Tryptophan biosynthesis</keyword>
<comment type="caution">
    <text evidence="3">Lacks conserved residue(s) required for the propagation of feature annotation.</text>
</comment>
<feature type="domain" description="Glycosyl transferase family 3 N-terminal" evidence="5">
    <location>
        <begin position="2"/>
        <end position="62"/>
    </location>
</feature>
<evidence type="ECO:0000313" key="7">
    <source>
        <dbReference type="Proteomes" id="UP000694480"/>
    </source>
</evidence>
<evidence type="ECO:0000256" key="1">
    <source>
        <dbReference type="ARBA" id="ARBA00022676"/>
    </source>
</evidence>
<gene>
    <name evidence="3 6" type="primary">trpD</name>
    <name evidence="6" type="ORF">IC612_00860</name>
</gene>
<dbReference type="Pfam" id="PF02885">
    <property type="entry name" value="Glycos_trans_3N"/>
    <property type="match status" value="1"/>
</dbReference>
<dbReference type="Pfam" id="PF00591">
    <property type="entry name" value="Glycos_transf_3"/>
    <property type="match status" value="1"/>
</dbReference>
<dbReference type="InterPro" id="IPR005940">
    <property type="entry name" value="Anthranilate_Pribosyl_Tfrase"/>
</dbReference>
<name>A0A931E7C5_9FLAO</name>
<feature type="binding site" evidence="3">
    <location>
        <position position="86"/>
    </location>
    <ligand>
        <name>5-phospho-alpha-D-ribose 1-diphosphate</name>
        <dbReference type="ChEBI" id="CHEBI:58017"/>
    </ligand>
</feature>
<dbReference type="NCBIfam" id="TIGR01245">
    <property type="entry name" value="trpD"/>
    <property type="match status" value="1"/>
</dbReference>
<keyword evidence="1 3" id="KW-0328">Glycosyltransferase</keyword>